<keyword evidence="10" id="KW-0251">Elongation factor</keyword>
<dbReference type="Pfam" id="PF21458">
    <property type="entry name" value="WHD_1st_3rd_SelB"/>
    <property type="match status" value="1"/>
</dbReference>
<dbReference type="GO" id="GO:0005525">
    <property type="term" value="F:GTP binding"/>
    <property type="evidence" value="ECO:0007669"/>
    <property type="project" value="UniProtKB-KW"/>
</dbReference>
<sequence>MIFATAGHVDHGKTTLIQAITGVDTTHLPEEKKRGMTIDLGYAYWRQDDGTSIGFVDVPGHEKFLSNMLAGVGGISHALLIVACDDGVMAQTIEHISILRLAGCPQVTVILTKADRVTPERIKEVRSQTTDVLANLGWQQPDVFVTSAPSGEGIPALRDYLVNLHQQEQQHPQWHKRFRLAIDRVFSIKGAGLVVTGTALAGQIAIGDTFWLTGADKPVRIRALHAQNQPVEKAGAGHRIAINITGDVSKDNVSRGDWLLSQEPNYQAHKVLVSLIADEPLKHWQPVHIHHGTRHITGRVALLNDANETPQLAELILDEPLWLVDNDRLILRDISAQRTLAAAKVLHLHSPRRGKRQSEFLSWLHQIDNADSVSAKLALCLPKGELSLNQFAWAQQLTENALTQLLETFDLINVAGVILSKENADKAKQKLLDTLEEYHQQHNDQMGVGRSRLKRMALPTYHDELVYHLIDQLRKEGAISQSRGWLHLPTHGLAFSPEQDALWQHAKVYFEQSEPWWVRDLANEMKNDEKVIRSLLRKAAQLGLIIPIIADRYYTHQSMEKFASIIVKYNESNGSVTAADFRDELSVGRKLAVQILEYFDRTGFTRRKKDLHILRDKGLF</sequence>
<dbReference type="RefSeq" id="WP_072065216.1">
    <property type="nucleotide sequence ID" value="NZ_CVRY01000010.1"/>
</dbReference>
<keyword evidence="4" id="KW-0547">Nucleotide-binding</keyword>
<dbReference type="CDD" id="cd03696">
    <property type="entry name" value="SelB_II"/>
    <property type="match status" value="1"/>
</dbReference>
<evidence type="ECO:0000256" key="6">
    <source>
        <dbReference type="ARBA" id="ARBA00023134"/>
    </source>
</evidence>
<keyword evidence="5" id="KW-0648">Protein biosynthesis</keyword>
<dbReference type="InterPro" id="IPR027417">
    <property type="entry name" value="P-loop_NTPase"/>
</dbReference>
<dbReference type="Gene3D" id="1.10.10.10">
    <property type="entry name" value="Winged helix-like DNA-binding domain superfamily/Winged helix DNA-binding domain"/>
    <property type="match status" value="3"/>
</dbReference>
<dbReference type="InterPro" id="IPR048931">
    <property type="entry name" value="WHD_2nd_SelB_bact"/>
</dbReference>
<dbReference type="PANTHER" id="PTHR42854:SF3">
    <property type="entry name" value="EUKARYOTIC TRANSLATION INITIATION FACTOR 2 SUBUNIT 3-RELATED"/>
    <property type="match status" value="1"/>
</dbReference>
<dbReference type="InterPro" id="IPR048649">
    <property type="entry name" value="WHD_1st_3rd_SelB"/>
</dbReference>
<dbReference type="NCBIfam" id="TIGR00475">
    <property type="entry name" value="selB"/>
    <property type="match status" value="1"/>
</dbReference>
<dbReference type="CDD" id="cd15491">
    <property type="entry name" value="selB_III"/>
    <property type="match status" value="1"/>
</dbReference>
<dbReference type="GO" id="GO:0005829">
    <property type="term" value="C:cytosol"/>
    <property type="evidence" value="ECO:0007669"/>
    <property type="project" value="TreeGrafter"/>
</dbReference>
<dbReference type="SUPFAM" id="SSF50447">
    <property type="entry name" value="Translation proteins"/>
    <property type="match status" value="1"/>
</dbReference>
<accession>A0A0G4QIS4</accession>
<dbReference type="InterPro" id="IPR009000">
    <property type="entry name" value="Transl_B-barrel_sf"/>
</dbReference>
<dbReference type="GO" id="GO:0003746">
    <property type="term" value="F:translation elongation factor activity"/>
    <property type="evidence" value="ECO:0007669"/>
    <property type="project" value="UniProtKB-KW"/>
</dbReference>
<dbReference type="PROSITE" id="PS51722">
    <property type="entry name" value="G_TR_2"/>
    <property type="match status" value="1"/>
</dbReference>
<keyword evidence="6" id="KW-0342">GTP-binding</keyword>
<comment type="function">
    <text evidence="7">Translation factor necessary for the incorporation of selenocysteine into proteins. It probably replaces EF-Tu for the insertion of selenocysteine directed by the UGA codon. SelB binds GTP and GDP.</text>
</comment>
<evidence type="ECO:0000256" key="5">
    <source>
        <dbReference type="ARBA" id="ARBA00022917"/>
    </source>
</evidence>
<dbReference type="InterPro" id="IPR057335">
    <property type="entry name" value="Beta-barrel_SelB"/>
</dbReference>
<dbReference type="Pfam" id="PF25461">
    <property type="entry name" value="Beta-barrel_SelB"/>
    <property type="match status" value="1"/>
</dbReference>
<dbReference type="Proteomes" id="UP000183920">
    <property type="component" value="Unassembled WGS sequence"/>
</dbReference>
<dbReference type="Gene3D" id="3.40.50.300">
    <property type="entry name" value="P-loop containing nucleotide triphosphate hydrolases"/>
    <property type="match status" value="1"/>
</dbReference>
<dbReference type="EMBL" id="CVRY01000010">
    <property type="protein sequence ID" value="CRL65605.1"/>
    <property type="molecule type" value="Genomic_DNA"/>
</dbReference>
<dbReference type="GO" id="GO:0003924">
    <property type="term" value="F:GTPase activity"/>
    <property type="evidence" value="ECO:0007669"/>
    <property type="project" value="InterPro"/>
</dbReference>
<dbReference type="InterPro" id="IPR036390">
    <property type="entry name" value="WH_DNA-bd_sf"/>
</dbReference>
<dbReference type="Gene3D" id="2.40.30.10">
    <property type="entry name" value="Translation factors"/>
    <property type="match status" value="1"/>
</dbReference>
<reference evidence="11" key="1">
    <citation type="submission" date="2015-06" db="EMBL/GenBank/DDBJ databases">
        <authorList>
            <person name="Urmite Genomes"/>
        </authorList>
    </citation>
    <scope>NUCLEOTIDE SEQUENCE [LARGE SCALE GENOMIC DNA]</scope>
    <source>
        <strain evidence="11">CSUR P1867</strain>
    </source>
</reference>
<evidence type="ECO:0000313" key="10">
    <source>
        <dbReference type="EMBL" id="CRL65605.1"/>
    </source>
</evidence>
<gene>
    <name evidence="10" type="primary">selB</name>
    <name evidence="10" type="ORF">BN1804_03589</name>
</gene>
<proteinExistence type="predicted"/>
<evidence type="ECO:0000256" key="3">
    <source>
        <dbReference type="ARBA" id="ARBA00022490"/>
    </source>
</evidence>
<evidence type="ECO:0000256" key="1">
    <source>
        <dbReference type="ARBA" id="ARBA00004496"/>
    </source>
</evidence>
<evidence type="ECO:0000259" key="9">
    <source>
        <dbReference type="PROSITE" id="PS51722"/>
    </source>
</evidence>
<dbReference type="GO" id="GO:0001514">
    <property type="term" value="P:selenocysteine incorporation"/>
    <property type="evidence" value="ECO:0007669"/>
    <property type="project" value="InterPro"/>
</dbReference>
<dbReference type="Pfam" id="PF00009">
    <property type="entry name" value="GTP_EFTU"/>
    <property type="match status" value="1"/>
</dbReference>
<dbReference type="SUPFAM" id="SSF52540">
    <property type="entry name" value="P-loop containing nucleoside triphosphate hydrolases"/>
    <property type="match status" value="1"/>
</dbReference>
<organism evidence="10 11">
    <name type="scientific">Proteus penneri</name>
    <dbReference type="NCBI Taxonomy" id="102862"/>
    <lineage>
        <taxon>Bacteria</taxon>
        <taxon>Pseudomonadati</taxon>
        <taxon>Pseudomonadota</taxon>
        <taxon>Gammaproteobacteria</taxon>
        <taxon>Enterobacterales</taxon>
        <taxon>Morganellaceae</taxon>
        <taxon>Proteus</taxon>
    </lineage>
</organism>
<protein>
    <recommendedName>
        <fullName evidence="2">Selenocysteine-specific elongation factor</fullName>
    </recommendedName>
    <alternativeName>
        <fullName evidence="8">SelB translation factor</fullName>
    </alternativeName>
</protein>
<keyword evidence="3" id="KW-0963">Cytoplasm</keyword>
<dbReference type="InterPro" id="IPR000795">
    <property type="entry name" value="T_Tr_GTP-bd_dom"/>
</dbReference>
<comment type="subcellular location">
    <subcellularLocation>
        <location evidence="1">Cytoplasm</location>
    </subcellularLocation>
</comment>
<dbReference type="PANTHER" id="PTHR42854">
    <property type="entry name" value="EUKARYOTIC TRANSLATION INITIATION FACTOR 2 SUBUNIT 3 FAMILY MEMBER"/>
    <property type="match status" value="1"/>
</dbReference>
<feature type="domain" description="Tr-type G" evidence="9">
    <location>
        <begin position="1"/>
        <end position="170"/>
    </location>
</feature>
<dbReference type="SUPFAM" id="SSF46785">
    <property type="entry name" value="Winged helix' DNA-binding domain"/>
    <property type="match status" value="2"/>
</dbReference>
<dbReference type="InterPro" id="IPR015190">
    <property type="entry name" value="Elong_fac_SelB-wing-hlx_typ-2"/>
</dbReference>
<dbReference type="GO" id="GO:0035368">
    <property type="term" value="F:selenocysteine insertion sequence binding"/>
    <property type="evidence" value="ECO:0007669"/>
    <property type="project" value="TreeGrafter"/>
</dbReference>
<dbReference type="CDD" id="cd04171">
    <property type="entry name" value="SelB"/>
    <property type="match status" value="1"/>
</dbReference>
<dbReference type="FunFam" id="3.40.50.300:FF:001064">
    <property type="entry name" value="Selenocysteine-specific translation elongation factor"/>
    <property type="match status" value="1"/>
</dbReference>
<dbReference type="InterPro" id="IPR036388">
    <property type="entry name" value="WH-like_DNA-bd_sf"/>
</dbReference>
<dbReference type="GO" id="GO:0000049">
    <property type="term" value="F:tRNA binding"/>
    <property type="evidence" value="ECO:0007669"/>
    <property type="project" value="TreeGrafter"/>
</dbReference>
<evidence type="ECO:0000256" key="7">
    <source>
        <dbReference type="ARBA" id="ARBA00025526"/>
    </source>
</evidence>
<evidence type="ECO:0000256" key="2">
    <source>
        <dbReference type="ARBA" id="ARBA00015953"/>
    </source>
</evidence>
<dbReference type="Pfam" id="PF09107">
    <property type="entry name" value="WHD_3rd_SelB"/>
    <property type="match status" value="1"/>
</dbReference>
<dbReference type="InterPro" id="IPR004535">
    <property type="entry name" value="Transl_elong_SelB"/>
</dbReference>
<name>A0A0G4QIS4_9GAMM</name>
<dbReference type="Pfam" id="PF09106">
    <property type="entry name" value="WHD_2nd_SelB"/>
    <property type="match status" value="1"/>
</dbReference>
<dbReference type="InterPro" id="IPR015191">
    <property type="entry name" value="SelB_WHD4"/>
</dbReference>
<dbReference type="AlphaFoldDB" id="A0A0G4QIS4"/>
<evidence type="ECO:0000256" key="4">
    <source>
        <dbReference type="ARBA" id="ARBA00022741"/>
    </source>
</evidence>
<dbReference type="InterPro" id="IPR009001">
    <property type="entry name" value="Transl_elong_EF1A/Init_IF2_C"/>
</dbReference>
<dbReference type="Pfam" id="PF21214">
    <property type="entry name" value="WHD_2nd_SelB_bact"/>
    <property type="match status" value="1"/>
</dbReference>
<dbReference type="SUPFAM" id="SSF50465">
    <property type="entry name" value="EF-Tu/eEF-1alpha/eIF2-gamma C-terminal domain"/>
    <property type="match status" value="1"/>
</dbReference>
<dbReference type="GO" id="GO:0016259">
    <property type="term" value="P:selenocysteine metabolic process"/>
    <property type="evidence" value="ECO:0007669"/>
    <property type="project" value="TreeGrafter"/>
</dbReference>
<evidence type="ECO:0000256" key="8">
    <source>
        <dbReference type="ARBA" id="ARBA00031615"/>
    </source>
</evidence>
<dbReference type="InterPro" id="IPR050543">
    <property type="entry name" value="eIF2G"/>
</dbReference>
<evidence type="ECO:0000313" key="11">
    <source>
        <dbReference type="Proteomes" id="UP000183920"/>
    </source>
</evidence>